<feature type="transmembrane region" description="Helical" evidence="5">
    <location>
        <begin position="151"/>
        <end position="175"/>
    </location>
</feature>
<dbReference type="InterPro" id="IPR011701">
    <property type="entry name" value="MFS"/>
</dbReference>
<evidence type="ECO:0000256" key="1">
    <source>
        <dbReference type="ARBA" id="ARBA00004141"/>
    </source>
</evidence>
<comment type="subcellular location">
    <subcellularLocation>
        <location evidence="1">Membrane</location>
        <topology evidence="1">Multi-pass membrane protein</topology>
    </subcellularLocation>
</comment>
<feature type="transmembrane region" description="Helical" evidence="5">
    <location>
        <begin position="298"/>
        <end position="318"/>
    </location>
</feature>
<protein>
    <submittedName>
        <fullName evidence="7">MFS transporter</fullName>
    </submittedName>
</protein>
<feature type="domain" description="Major facilitator superfamily (MFS) profile" evidence="6">
    <location>
        <begin position="27"/>
        <end position="439"/>
    </location>
</feature>
<feature type="transmembrane region" description="Helical" evidence="5">
    <location>
        <begin position="25"/>
        <end position="49"/>
    </location>
</feature>
<dbReference type="PROSITE" id="PS00216">
    <property type="entry name" value="SUGAR_TRANSPORT_1"/>
    <property type="match status" value="1"/>
</dbReference>
<evidence type="ECO:0000256" key="5">
    <source>
        <dbReference type="SAM" id="Phobius"/>
    </source>
</evidence>
<keyword evidence="3 5" id="KW-1133">Transmembrane helix</keyword>
<dbReference type="SUPFAM" id="SSF103473">
    <property type="entry name" value="MFS general substrate transporter"/>
    <property type="match status" value="1"/>
</dbReference>
<keyword evidence="8" id="KW-1185">Reference proteome</keyword>
<feature type="transmembrane region" description="Helical" evidence="5">
    <location>
        <begin position="325"/>
        <end position="344"/>
    </location>
</feature>
<sequence length="441" mass="44873">MNASPQGATDPRALIAQGPMRARQVLAIGVCVLLNALDGFDVLAISFASPGIAADWGIDRGALGIVLSMELFGMALGSFVLGPMADRIGRKPTALACLAVMATGMLGAAYVGSVYELAALRFGTGIGIGGMLACTNAMVAEYANDTWRKAAISVMAAGYPIGAITGGAFVSAFLLEDGWRGVFIFGAVVSAALIPIVLLLVPESVGFLMQGGRSGRLAKVNRALAGLGHSAVAAVTEPELAPRAKVSTARLFAPDLRRTTILLTIAYFTHVMTFYFILKWVPKIVVDMGYAPSSAGGVLVFANIGGLLGSLLLSALLLRIGLRPLMVAALACSTLLVINFGRGAGDLSGLSWAAASAGFFTNAGMVAFYSLIAGAYPTEARAGGTGFVIGIGRGGAALGPVLAGFLFEGGLGLQGVAVVMGLGSFIAILALLGLKGAAREI</sequence>
<dbReference type="Pfam" id="PF07690">
    <property type="entry name" value="MFS_1"/>
    <property type="match status" value="1"/>
</dbReference>
<evidence type="ECO:0000313" key="7">
    <source>
        <dbReference type="EMBL" id="MCJ1960220.1"/>
    </source>
</evidence>
<feature type="transmembrane region" description="Helical" evidence="5">
    <location>
        <begin position="61"/>
        <end position="81"/>
    </location>
</feature>
<feature type="transmembrane region" description="Helical" evidence="5">
    <location>
        <begin position="93"/>
        <end position="112"/>
    </location>
</feature>
<dbReference type="RefSeq" id="WP_243798114.1">
    <property type="nucleotide sequence ID" value="NZ_JALHAT010000005.1"/>
</dbReference>
<feature type="transmembrane region" description="Helical" evidence="5">
    <location>
        <begin position="350"/>
        <end position="372"/>
    </location>
</feature>
<dbReference type="InterPro" id="IPR005829">
    <property type="entry name" value="Sugar_transporter_CS"/>
</dbReference>
<comment type="caution">
    <text evidence="7">The sequence shown here is derived from an EMBL/GenBank/DDBJ whole genome shotgun (WGS) entry which is preliminary data.</text>
</comment>
<proteinExistence type="predicted"/>
<evidence type="ECO:0000313" key="8">
    <source>
        <dbReference type="Proteomes" id="UP001162802"/>
    </source>
</evidence>
<accession>A0ABT0AAJ6</accession>
<dbReference type="InterPro" id="IPR020846">
    <property type="entry name" value="MFS_dom"/>
</dbReference>
<dbReference type="EMBL" id="JALHAT010000005">
    <property type="protein sequence ID" value="MCJ1960220.1"/>
    <property type="molecule type" value="Genomic_DNA"/>
</dbReference>
<gene>
    <name evidence="7" type="ORF">MTR65_05985</name>
</gene>
<reference evidence="7" key="1">
    <citation type="submission" date="2022-03" db="EMBL/GenBank/DDBJ databases">
        <title>Identification of a novel bacterium isolated from mangrove sediments.</title>
        <authorList>
            <person name="Pan X."/>
        </authorList>
    </citation>
    <scope>NUCLEOTIDE SEQUENCE</scope>
    <source>
        <strain evidence="7">B2637</strain>
    </source>
</reference>
<feature type="transmembrane region" description="Helical" evidence="5">
    <location>
        <begin position="384"/>
        <end position="407"/>
    </location>
</feature>
<dbReference type="PANTHER" id="PTHR23508:SF10">
    <property type="entry name" value="CARBOXYLIC ACID TRANSPORTER PROTEIN HOMOLOG"/>
    <property type="match status" value="1"/>
</dbReference>
<dbReference type="Proteomes" id="UP001162802">
    <property type="component" value="Unassembled WGS sequence"/>
</dbReference>
<feature type="transmembrane region" description="Helical" evidence="5">
    <location>
        <begin position="118"/>
        <end position="139"/>
    </location>
</feature>
<evidence type="ECO:0000259" key="6">
    <source>
        <dbReference type="PROSITE" id="PS50850"/>
    </source>
</evidence>
<keyword evidence="2 5" id="KW-0812">Transmembrane</keyword>
<feature type="transmembrane region" description="Helical" evidence="5">
    <location>
        <begin position="413"/>
        <end position="434"/>
    </location>
</feature>
<name>A0ABT0AAJ6_9SPHN</name>
<dbReference type="PANTHER" id="PTHR23508">
    <property type="entry name" value="CARBOXYLIC ACID TRANSPORTER PROTEIN HOMOLOG"/>
    <property type="match status" value="1"/>
</dbReference>
<evidence type="ECO:0000256" key="4">
    <source>
        <dbReference type="ARBA" id="ARBA00023136"/>
    </source>
</evidence>
<organism evidence="7 8">
    <name type="scientific">Novosphingobium mangrovi</name>
    <name type="common">ex Hu et al. 2023</name>
    <dbReference type="NCBI Taxonomy" id="2930094"/>
    <lineage>
        <taxon>Bacteria</taxon>
        <taxon>Pseudomonadati</taxon>
        <taxon>Pseudomonadota</taxon>
        <taxon>Alphaproteobacteria</taxon>
        <taxon>Sphingomonadales</taxon>
        <taxon>Sphingomonadaceae</taxon>
        <taxon>Novosphingobium</taxon>
    </lineage>
</organism>
<feature type="transmembrane region" description="Helical" evidence="5">
    <location>
        <begin position="260"/>
        <end position="278"/>
    </location>
</feature>
<dbReference type="PROSITE" id="PS50850">
    <property type="entry name" value="MFS"/>
    <property type="match status" value="1"/>
</dbReference>
<keyword evidence="4 5" id="KW-0472">Membrane</keyword>
<evidence type="ECO:0000256" key="2">
    <source>
        <dbReference type="ARBA" id="ARBA00022692"/>
    </source>
</evidence>
<feature type="transmembrane region" description="Helical" evidence="5">
    <location>
        <begin position="181"/>
        <end position="201"/>
    </location>
</feature>
<dbReference type="Gene3D" id="1.20.1250.20">
    <property type="entry name" value="MFS general substrate transporter like domains"/>
    <property type="match status" value="1"/>
</dbReference>
<dbReference type="InterPro" id="IPR036259">
    <property type="entry name" value="MFS_trans_sf"/>
</dbReference>
<evidence type="ECO:0000256" key="3">
    <source>
        <dbReference type="ARBA" id="ARBA00022989"/>
    </source>
</evidence>